<keyword evidence="5" id="KW-0677">Repeat</keyword>
<feature type="domain" description="C2H2-type" evidence="14">
    <location>
        <begin position="878"/>
        <end position="907"/>
    </location>
</feature>
<dbReference type="InterPro" id="IPR013087">
    <property type="entry name" value="Znf_C2H2_type"/>
</dbReference>
<dbReference type="PANTHER" id="PTHR45718">
    <property type="entry name" value="TRANSCRIPTIONAL ACTIVATOR CUBITUS INTERRUPTUS"/>
    <property type="match status" value="1"/>
</dbReference>
<dbReference type="PANTHER" id="PTHR45718:SF3">
    <property type="entry name" value="ZINC FINGER PROTEIN GLIS1"/>
    <property type="match status" value="1"/>
</dbReference>
<dbReference type="FunFam" id="3.30.160.60:FF:000019">
    <property type="entry name" value="GLI family zinc finger 3"/>
    <property type="match status" value="1"/>
</dbReference>
<dbReference type="Proteomes" id="UP000438429">
    <property type="component" value="Unassembled WGS sequence"/>
</dbReference>
<dbReference type="FunFam" id="3.30.160.60:FF:000031">
    <property type="entry name" value="GLI family zinc finger 3"/>
    <property type="match status" value="1"/>
</dbReference>
<feature type="compositionally biased region" description="Basic residues" evidence="13">
    <location>
        <begin position="702"/>
        <end position="716"/>
    </location>
</feature>
<accession>A0A6A4T7A0</accession>
<dbReference type="InterPro" id="IPR043359">
    <property type="entry name" value="GLI-like"/>
</dbReference>
<protein>
    <recommendedName>
        <fullName evidence="14">C2H2-type domain-containing protein</fullName>
    </recommendedName>
</protein>
<name>A0A6A4T7A0_SCOMX</name>
<evidence type="ECO:0000256" key="2">
    <source>
        <dbReference type="ARBA" id="ARBA00010831"/>
    </source>
</evidence>
<keyword evidence="7" id="KW-0862">Zinc</keyword>
<feature type="domain" description="C2H2-type" evidence="14">
    <location>
        <begin position="781"/>
        <end position="811"/>
    </location>
</feature>
<feature type="domain" description="C2H2-type" evidence="14">
    <location>
        <begin position="908"/>
        <end position="937"/>
    </location>
</feature>
<dbReference type="Gene3D" id="3.30.160.60">
    <property type="entry name" value="Classic Zinc Finger"/>
    <property type="match status" value="5"/>
</dbReference>
<dbReference type="FunFam" id="3.30.160.60:FF:000453">
    <property type="entry name" value="GLIS family zinc finger 3"/>
    <property type="match status" value="1"/>
</dbReference>
<proteinExistence type="inferred from homology"/>
<dbReference type="AlphaFoldDB" id="A0A6A4T7A0"/>
<feature type="compositionally biased region" description="Basic residues" evidence="13">
    <location>
        <begin position="1080"/>
        <end position="1092"/>
    </location>
</feature>
<dbReference type="EMBL" id="VEVO01000005">
    <property type="protein sequence ID" value="KAF0042167.1"/>
    <property type="molecule type" value="Genomic_DNA"/>
</dbReference>
<dbReference type="SMART" id="SM00355">
    <property type="entry name" value="ZnF_C2H2"/>
    <property type="match status" value="5"/>
</dbReference>
<feature type="domain" description="C2H2-type" evidence="14">
    <location>
        <begin position="848"/>
        <end position="877"/>
    </location>
</feature>
<dbReference type="Pfam" id="PF00096">
    <property type="entry name" value="zf-C2H2"/>
    <property type="match status" value="3"/>
</dbReference>
<sequence length="1193" mass="127507">MQNSPALFGMVSHCQAPVFTDFPGVALSVYSGGKADMCARRAGGAAFGAQMCRSPHDAAAHMNCGSPKRVGAAEPRAHLSAKTPRSCFSLAPMQVEKCFSLTFNTFSEGVVLQLLVSPKTPDWLQHSASINCRLPKQSSLLSDFEAPPDPLPRSRHSRLGAGAALFTRPIKVSVTSPDVSVMSARQVHHTRQSAGLSNSGEFHILTNPLLQLLEMFFNHTSITKQTNKFRAYAADTNIDMSYEIQRSWERLWTLMHNICTGQDAQPEHPATKSRSRLLHTLNGAYCTEKGADADLGDAQDSLMRCGQSLPLSVGGHSGGLYPQSLHCDRPTPDLLLQDGPHRDTRTLSGVSPGLGCGSASAARSNLPYQIKQENSMGYKTSSTVSGVCNMSLAGFQICRAGQGLGVPRDGTVGAPHVSNNGSGVCSAGGVGRAASRDAVQSFNNEDGSSPLALSPTGSHHSARLLSANSLKRHCLSLASQSTAAAGTGSIAATSSPSATGAAAEEINITAIICSSSQKSMLACINGLRTNLSPSHTSSAGFSSSSSSSSTSPPSNSCSQDALQRPPPHGSPQLASVQESCQLSSPATCLLSLSSSSFTSSSSVSSVEPEQVQGQSQGLCDEQRSMLQGRGTGGTAGGGVGGSDGLGLLMSGALMSGTLHSGPEAGALLDGGQRSGAALKQEPLDDFSPSEDELFQHHYHHHLSGRAGHLHHPHHPPRPAMPPPYHLHQYVGPSPGGLLHNLSQQTAPASSLGPKQTSGGPPGSNTAPEQEEVVGRALGDKQVCRWIDCSAAYEQQEELVRHIEKVHIDQRKGEDFTCFWAGCIRRYKPFNARYKLLIHMRVHSGEKPNKCMFEGCNKAFSRLENLKIHLRSHTGEKPYLCQHPGCQKAFSNSSDRAKHQRTHLDTKPYACQIPGCTKRYTDPSSLRKHVKIHSAKEQQVRRKLRPCPHLEQDVLSECLSMQHLQSSTSSQHLFNGKDGHSPGLGQDIFTGLYTGSSTPHHSASVELLSPNPNPNPITATDLPSRQHRLDRDLGSPHHLSPLTAMDGTRDGVPGPLLSPGMKGTVTPPPPPPPPPLEKQHAHQKHYSHYHHHQSANDEYQGSFQSCFHFGDSYRMEQTVGGVHVPGDSHAYTSHQHNGFHMSTNNAGSAGFSLTQELQGNAGCQFSSSPEESIFFQVGNFDRSLSHMSSVYTET</sequence>
<evidence type="ECO:0000256" key="9">
    <source>
        <dbReference type="ARBA" id="ARBA00023125"/>
    </source>
</evidence>
<keyword evidence="4" id="KW-0479">Metal-binding</keyword>
<feature type="domain" description="C2H2-type" evidence="14">
    <location>
        <begin position="815"/>
        <end position="847"/>
    </location>
</feature>
<dbReference type="GO" id="GO:0008270">
    <property type="term" value="F:zinc ion binding"/>
    <property type="evidence" value="ECO:0007669"/>
    <property type="project" value="UniProtKB-KW"/>
</dbReference>
<dbReference type="GO" id="GO:0000978">
    <property type="term" value="F:RNA polymerase II cis-regulatory region sequence-specific DNA binding"/>
    <property type="evidence" value="ECO:0007669"/>
    <property type="project" value="TreeGrafter"/>
</dbReference>
<keyword evidence="6 12" id="KW-0863">Zinc-finger</keyword>
<dbReference type="Pfam" id="PF23561">
    <property type="entry name" value="zf-C2H2_15"/>
    <property type="match status" value="1"/>
</dbReference>
<evidence type="ECO:0000256" key="7">
    <source>
        <dbReference type="ARBA" id="ARBA00022833"/>
    </source>
</evidence>
<dbReference type="PROSITE" id="PS50157">
    <property type="entry name" value="ZINC_FINGER_C2H2_2"/>
    <property type="match status" value="5"/>
</dbReference>
<dbReference type="FunFam" id="3.30.160.60:FF:000048">
    <property type="entry name" value="GLI family zinc finger 3"/>
    <property type="match status" value="1"/>
</dbReference>
<evidence type="ECO:0000256" key="3">
    <source>
        <dbReference type="ARBA" id="ARBA00022491"/>
    </source>
</evidence>
<evidence type="ECO:0000256" key="10">
    <source>
        <dbReference type="ARBA" id="ARBA00023163"/>
    </source>
</evidence>
<comment type="similarity">
    <text evidence="2">Belongs to the GLI C2H2-type zinc-finger protein family.</text>
</comment>
<feature type="compositionally biased region" description="Polar residues" evidence="13">
    <location>
        <begin position="740"/>
        <end position="767"/>
    </location>
</feature>
<dbReference type="GO" id="GO:0000981">
    <property type="term" value="F:DNA-binding transcription factor activity, RNA polymerase II-specific"/>
    <property type="evidence" value="ECO:0007669"/>
    <property type="project" value="TreeGrafter"/>
</dbReference>
<evidence type="ECO:0000256" key="6">
    <source>
        <dbReference type="ARBA" id="ARBA00022771"/>
    </source>
</evidence>
<feature type="region of interest" description="Disordered" evidence="13">
    <location>
        <begin position="994"/>
        <end position="1094"/>
    </location>
</feature>
<feature type="region of interest" description="Disordered" evidence="13">
    <location>
        <begin position="599"/>
        <end position="618"/>
    </location>
</feature>
<feature type="compositionally biased region" description="Pro residues" evidence="13">
    <location>
        <begin position="1065"/>
        <end position="1075"/>
    </location>
</feature>
<dbReference type="PROSITE" id="PS00028">
    <property type="entry name" value="ZINC_FINGER_C2H2_1"/>
    <property type="match status" value="4"/>
</dbReference>
<comment type="caution">
    <text evidence="15">The sequence shown here is derived from an EMBL/GenBank/DDBJ whole genome shotgun (WGS) entry which is preliminary data.</text>
</comment>
<dbReference type="GO" id="GO:0005634">
    <property type="term" value="C:nucleus"/>
    <property type="evidence" value="ECO:0007669"/>
    <property type="project" value="UniProtKB-SubCell"/>
</dbReference>
<evidence type="ECO:0000256" key="13">
    <source>
        <dbReference type="SAM" id="MobiDB-lite"/>
    </source>
</evidence>
<evidence type="ECO:0000256" key="12">
    <source>
        <dbReference type="PROSITE-ProRule" id="PRU00042"/>
    </source>
</evidence>
<feature type="compositionally biased region" description="Low complexity" evidence="13">
    <location>
        <begin position="534"/>
        <end position="558"/>
    </location>
</feature>
<feature type="region of interest" description="Disordered" evidence="13">
    <location>
        <begin position="534"/>
        <end position="577"/>
    </location>
</feature>
<evidence type="ECO:0000256" key="5">
    <source>
        <dbReference type="ARBA" id="ARBA00022737"/>
    </source>
</evidence>
<evidence type="ECO:0000256" key="11">
    <source>
        <dbReference type="ARBA" id="ARBA00023242"/>
    </source>
</evidence>
<dbReference type="SUPFAM" id="SSF57667">
    <property type="entry name" value="beta-beta-alpha zinc fingers"/>
    <property type="match status" value="3"/>
</dbReference>
<comment type="subcellular location">
    <subcellularLocation>
        <location evidence="1">Nucleus</location>
    </subcellularLocation>
</comment>
<evidence type="ECO:0000313" key="15">
    <source>
        <dbReference type="EMBL" id="KAF0042167.1"/>
    </source>
</evidence>
<reference evidence="15 16" key="1">
    <citation type="submission" date="2019-06" db="EMBL/GenBank/DDBJ databases">
        <title>Draft genomes of female and male turbot (Scophthalmus maximus).</title>
        <authorList>
            <person name="Xu H."/>
            <person name="Xu X.-W."/>
            <person name="Shao C."/>
            <person name="Chen S."/>
        </authorList>
    </citation>
    <scope>NUCLEOTIDE SEQUENCE [LARGE SCALE GENOMIC DNA]</scope>
    <source>
        <strain evidence="15">Ysfricsl-2016a</strain>
        <tissue evidence="15">Blood</tissue>
    </source>
</reference>
<evidence type="ECO:0000259" key="14">
    <source>
        <dbReference type="PROSITE" id="PS50157"/>
    </source>
</evidence>
<organism evidence="15 16">
    <name type="scientific">Scophthalmus maximus</name>
    <name type="common">Turbot</name>
    <name type="synonym">Psetta maxima</name>
    <dbReference type="NCBI Taxonomy" id="52904"/>
    <lineage>
        <taxon>Eukaryota</taxon>
        <taxon>Metazoa</taxon>
        <taxon>Chordata</taxon>
        <taxon>Craniata</taxon>
        <taxon>Vertebrata</taxon>
        <taxon>Euteleostomi</taxon>
        <taxon>Actinopterygii</taxon>
        <taxon>Neopterygii</taxon>
        <taxon>Teleostei</taxon>
        <taxon>Neoteleostei</taxon>
        <taxon>Acanthomorphata</taxon>
        <taxon>Carangaria</taxon>
        <taxon>Pleuronectiformes</taxon>
        <taxon>Pleuronectoidei</taxon>
        <taxon>Scophthalmidae</taxon>
        <taxon>Scophthalmus</taxon>
    </lineage>
</organism>
<keyword evidence="8" id="KW-0805">Transcription regulation</keyword>
<evidence type="ECO:0000256" key="1">
    <source>
        <dbReference type="ARBA" id="ARBA00004123"/>
    </source>
</evidence>
<feature type="region of interest" description="Disordered" evidence="13">
    <location>
        <begin position="702"/>
        <end position="771"/>
    </location>
</feature>
<evidence type="ECO:0000256" key="4">
    <source>
        <dbReference type="ARBA" id="ARBA00022723"/>
    </source>
</evidence>
<dbReference type="FunFam" id="3.30.160.60:FF:000036">
    <property type="entry name" value="GLI family zinc finger 3"/>
    <property type="match status" value="1"/>
</dbReference>
<gene>
    <name evidence="15" type="ORF">F2P81_005699</name>
</gene>
<dbReference type="InterPro" id="IPR056436">
    <property type="entry name" value="Znf-C2H2_ZIC1-5/GLI1-3-like"/>
</dbReference>
<evidence type="ECO:0000313" key="16">
    <source>
        <dbReference type="Proteomes" id="UP000438429"/>
    </source>
</evidence>
<keyword evidence="10" id="KW-0804">Transcription</keyword>
<keyword evidence="11" id="KW-0539">Nucleus</keyword>
<evidence type="ECO:0000256" key="8">
    <source>
        <dbReference type="ARBA" id="ARBA00023015"/>
    </source>
</evidence>
<keyword evidence="9" id="KW-0238">DNA-binding</keyword>
<dbReference type="InterPro" id="IPR036236">
    <property type="entry name" value="Znf_C2H2_sf"/>
</dbReference>
<keyword evidence="3" id="KW-0678">Repressor</keyword>